<evidence type="ECO:0000256" key="7">
    <source>
        <dbReference type="SAM" id="MobiDB-lite"/>
    </source>
</evidence>
<evidence type="ECO:0000256" key="2">
    <source>
        <dbReference type="ARBA" id="ARBA00007117"/>
    </source>
</evidence>
<evidence type="ECO:0000256" key="6">
    <source>
        <dbReference type="ARBA" id="ARBA00023242"/>
    </source>
</evidence>
<evidence type="ECO:0000256" key="3">
    <source>
        <dbReference type="ARBA" id="ARBA00022853"/>
    </source>
</evidence>
<dbReference type="EMBL" id="QPFP01000001">
    <property type="protein sequence ID" value="TEB39788.1"/>
    <property type="molecule type" value="Genomic_DNA"/>
</dbReference>
<comment type="subcellular location">
    <subcellularLocation>
        <location evidence="1">Nucleus</location>
    </subcellularLocation>
</comment>
<keyword evidence="5" id="KW-0804">Transcription</keyword>
<comment type="caution">
    <text evidence="8">The sequence shown here is derived from an EMBL/GenBank/DDBJ whole genome shotgun (WGS) entry which is preliminary data.</text>
</comment>
<evidence type="ECO:0000313" key="9">
    <source>
        <dbReference type="Proteomes" id="UP000298030"/>
    </source>
</evidence>
<dbReference type="PANTHER" id="PTHR13581">
    <property type="entry name" value="MRG-BINDING PROTEIN"/>
    <property type="match status" value="1"/>
</dbReference>
<gene>
    <name evidence="8" type="ORF">FA13DRAFT_1618876</name>
</gene>
<feature type="compositionally biased region" description="Low complexity" evidence="7">
    <location>
        <begin position="161"/>
        <end position="173"/>
    </location>
</feature>
<dbReference type="AlphaFoldDB" id="A0A4Y7U158"/>
<dbReference type="Proteomes" id="UP000298030">
    <property type="component" value="Unassembled WGS sequence"/>
</dbReference>
<keyword evidence="6" id="KW-0539">Nucleus</keyword>
<evidence type="ECO:0000313" key="8">
    <source>
        <dbReference type="EMBL" id="TEB39788.1"/>
    </source>
</evidence>
<dbReference type="PANTHER" id="PTHR13581:SF5">
    <property type="entry name" value="MRG_MORF4L-BINDING PROTEIN"/>
    <property type="match status" value="1"/>
</dbReference>
<evidence type="ECO:0000256" key="5">
    <source>
        <dbReference type="ARBA" id="ARBA00023163"/>
    </source>
</evidence>
<sequence length="290" mass="31143">MTVSDTPASTSNGHDATASDIQFLNTVEGEISFFRSLMRARPVGVHRFFHVLAIRNAIFKDTNRVVNVDAIWEKLGRTWNLEALEVADAEHENLYTPAKNAPPIPIPSPSPTENLANHPFFRSEFHLPYDEEIETIISQRRMRSTASAPSTPGSPPPSPSPHSSSSLSSSSSPAKGKKRERPGKSQSKLAGLVGGDSDSSALTQESGDEGGLEPETPRESVVTGTATDGGTEYGEDEDTEMREPSRMSRSVSPKPTRGRGSKGSKRGARGGARGGGTTTTATRSTKKRKR</sequence>
<dbReference type="GO" id="GO:0006357">
    <property type="term" value="P:regulation of transcription by RNA polymerase II"/>
    <property type="evidence" value="ECO:0007669"/>
    <property type="project" value="TreeGrafter"/>
</dbReference>
<accession>A0A4Y7U158</accession>
<evidence type="ECO:0000256" key="4">
    <source>
        <dbReference type="ARBA" id="ARBA00023015"/>
    </source>
</evidence>
<proteinExistence type="inferred from homology"/>
<feature type="compositionally biased region" description="Pro residues" evidence="7">
    <location>
        <begin position="100"/>
        <end position="110"/>
    </location>
</feature>
<dbReference type="GO" id="GO:0006325">
    <property type="term" value="P:chromatin organization"/>
    <property type="evidence" value="ECO:0007669"/>
    <property type="project" value="UniProtKB-KW"/>
</dbReference>
<dbReference type="Pfam" id="PF07904">
    <property type="entry name" value="Eaf7"/>
    <property type="match status" value="1"/>
</dbReference>
<dbReference type="OrthoDB" id="5595141at2759"/>
<name>A0A4Y7U158_COPMI</name>
<protein>
    <recommendedName>
        <fullName evidence="10">CT20-domain-containing protein</fullName>
    </recommendedName>
</protein>
<keyword evidence="3" id="KW-0156">Chromatin regulator</keyword>
<feature type="region of interest" description="Disordered" evidence="7">
    <location>
        <begin position="139"/>
        <end position="290"/>
    </location>
</feature>
<dbReference type="GO" id="GO:0035267">
    <property type="term" value="C:NuA4 histone acetyltransferase complex"/>
    <property type="evidence" value="ECO:0007669"/>
    <property type="project" value="TreeGrafter"/>
</dbReference>
<reference evidence="8 9" key="1">
    <citation type="journal article" date="2019" name="Nat. Ecol. Evol.">
        <title>Megaphylogeny resolves global patterns of mushroom evolution.</title>
        <authorList>
            <person name="Varga T."/>
            <person name="Krizsan K."/>
            <person name="Foldi C."/>
            <person name="Dima B."/>
            <person name="Sanchez-Garcia M."/>
            <person name="Sanchez-Ramirez S."/>
            <person name="Szollosi G.J."/>
            <person name="Szarkandi J.G."/>
            <person name="Papp V."/>
            <person name="Albert L."/>
            <person name="Andreopoulos W."/>
            <person name="Angelini C."/>
            <person name="Antonin V."/>
            <person name="Barry K.W."/>
            <person name="Bougher N.L."/>
            <person name="Buchanan P."/>
            <person name="Buyck B."/>
            <person name="Bense V."/>
            <person name="Catcheside P."/>
            <person name="Chovatia M."/>
            <person name="Cooper J."/>
            <person name="Damon W."/>
            <person name="Desjardin D."/>
            <person name="Finy P."/>
            <person name="Geml J."/>
            <person name="Haridas S."/>
            <person name="Hughes K."/>
            <person name="Justo A."/>
            <person name="Karasinski D."/>
            <person name="Kautmanova I."/>
            <person name="Kiss B."/>
            <person name="Kocsube S."/>
            <person name="Kotiranta H."/>
            <person name="LaButti K.M."/>
            <person name="Lechner B.E."/>
            <person name="Liimatainen K."/>
            <person name="Lipzen A."/>
            <person name="Lukacs Z."/>
            <person name="Mihaltcheva S."/>
            <person name="Morgado L.N."/>
            <person name="Niskanen T."/>
            <person name="Noordeloos M.E."/>
            <person name="Ohm R.A."/>
            <person name="Ortiz-Santana B."/>
            <person name="Ovrebo C."/>
            <person name="Racz N."/>
            <person name="Riley R."/>
            <person name="Savchenko A."/>
            <person name="Shiryaev A."/>
            <person name="Soop K."/>
            <person name="Spirin V."/>
            <person name="Szebenyi C."/>
            <person name="Tomsovsky M."/>
            <person name="Tulloss R.E."/>
            <person name="Uehling J."/>
            <person name="Grigoriev I.V."/>
            <person name="Vagvolgyi C."/>
            <person name="Papp T."/>
            <person name="Martin F.M."/>
            <person name="Miettinen O."/>
            <person name="Hibbett D.S."/>
            <person name="Nagy L.G."/>
        </authorList>
    </citation>
    <scope>NUCLEOTIDE SEQUENCE [LARGE SCALE GENOMIC DNA]</scope>
    <source>
        <strain evidence="8 9">FP101781</strain>
    </source>
</reference>
<dbReference type="InterPro" id="IPR012423">
    <property type="entry name" value="Eaf7/MRGBP"/>
</dbReference>
<feature type="region of interest" description="Disordered" evidence="7">
    <location>
        <begin position="97"/>
        <end position="117"/>
    </location>
</feature>
<evidence type="ECO:0008006" key="10">
    <source>
        <dbReference type="Google" id="ProtNLM"/>
    </source>
</evidence>
<dbReference type="GO" id="GO:0005634">
    <property type="term" value="C:nucleus"/>
    <property type="evidence" value="ECO:0007669"/>
    <property type="project" value="UniProtKB-SubCell"/>
</dbReference>
<comment type="similarity">
    <text evidence="2">Belongs to the EAF7 family.</text>
</comment>
<keyword evidence="9" id="KW-1185">Reference proteome</keyword>
<evidence type="ECO:0000256" key="1">
    <source>
        <dbReference type="ARBA" id="ARBA00004123"/>
    </source>
</evidence>
<feature type="compositionally biased region" description="Basic residues" evidence="7">
    <location>
        <begin position="256"/>
        <end position="268"/>
    </location>
</feature>
<keyword evidence="4" id="KW-0805">Transcription regulation</keyword>
<dbReference type="STRING" id="71717.A0A4Y7U158"/>
<organism evidence="8 9">
    <name type="scientific">Coprinellus micaceus</name>
    <name type="common">Glistening ink-cap mushroom</name>
    <name type="synonym">Coprinus micaceus</name>
    <dbReference type="NCBI Taxonomy" id="71717"/>
    <lineage>
        <taxon>Eukaryota</taxon>
        <taxon>Fungi</taxon>
        <taxon>Dikarya</taxon>
        <taxon>Basidiomycota</taxon>
        <taxon>Agaricomycotina</taxon>
        <taxon>Agaricomycetes</taxon>
        <taxon>Agaricomycetidae</taxon>
        <taxon>Agaricales</taxon>
        <taxon>Agaricineae</taxon>
        <taxon>Psathyrellaceae</taxon>
        <taxon>Coprinellus</taxon>
    </lineage>
</organism>